<feature type="region of interest" description="Disordered" evidence="1">
    <location>
        <begin position="619"/>
        <end position="717"/>
    </location>
</feature>
<dbReference type="InterPro" id="IPR039087">
    <property type="entry name" value="VCPIP1"/>
</dbReference>
<dbReference type="PANTHER" id="PTHR14843">
    <property type="entry name" value="DEUBIQUITINATING PROTEIN VCIP135"/>
    <property type="match status" value="1"/>
</dbReference>
<evidence type="ECO:0000259" key="2">
    <source>
        <dbReference type="PROSITE" id="PS50802"/>
    </source>
</evidence>
<dbReference type="GO" id="GO:0016320">
    <property type="term" value="P:endoplasmic reticulum membrane fusion"/>
    <property type="evidence" value="ECO:0007669"/>
    <property type="project" value="TreeGrafter"/>
</dbReference>
<dbReference type="PROSITE" id="PS50802">
    <property type="entry name" value="OTU"/>
    <property type="match status" value="1"/>
</dbReference>
<dbReference type="Pfam" id="PF19437">
    <property type="entry name" value="VCIP135_N"/>
    <property type="match status" value="1"/>
</dbReference>
<reference evidence="3" key="1">
    <citation type="submission" date="2022-01" db="UniProtKB">
        <authorList>
            <consortium name="EnsemblMetazoa"/>
        </authorList>
    </citation>
    <scope>IDENTIFICATION</scope>
</reference>
<dbReference type="KEGG" id="clec:106673843"/>
<dbReference type="AlphaFoldDB" id="A0A8I6S9T1"/>
<accession>A0A8I6S9T1</accession>
<evidence type="ECO:0000256" key="1">
    <source>
        <dbReference type="SAM" id="MobiDB-lite"/>
    </source>
</evidence>
<feature type="domain" description="OTU" evidence="2">
    <location>
        <begin position="162"/>
        <end position="315"/>
    </location>
</feature>
<dbReference type="EnsemblMetazoa" id="XM_014406173.2">
    <property type="protein sequence ID" value="XP_014261659.1"/>
    <property type="gene ID" value="LOC106673843"/>
</dbReference>
<dbReference type="GO" id="GO:0004843">
    <property type="term" value="F:cysteine-type deubiquitinase activity"/>
    <property type="evidence" value="ECO:0007669"/>
    <property type="project" value="InterPro"/>
</dbReference>
<sequence length="717" mass="81059">MWKGTCKDEYCREVIVYLEESSVVTCHSCGQTMPVDALDNKSPFDPALDTYHCTIHTPGNKLNVPQRGADLIKVMGFSHYHHKLVSPLLSTYGMDKHTGKARSLRQLTGRAGLDCSVFGDRTFRIELRHIDIVGFGKDNAANEYLSETLTALLPYNNNMHSLIPLHADGDGHCLVHAISRAVVGRELFWHPLRIGLKHHFNINLEKYKSLLGNFINNSEWPCIIDECEPDYKPGDGSMVGLRNIHVFGLANLLRRPIILLDSLAGMNASADYAAVFLPGLNPPMACSSKSGQLNPPLCLAWSSAARNHYIPLVPVKELPLPKFPRNFLPKVWGFPQTLLDTYMKFDDQNCVTIGGDGDLAQVYIAKLTYAMDDLFLTRKGVPPAIVADLFHYQYSTKLVSAPKFDLVVEVAAKTLQERRLLRCIACNALCAVPITSHWLRPGGLLYNNAKKMFGFLQEDYEYTFRNYGITMLYDARYDMLVVNKYLSTDPCPFCHESNKLRKIRSDGTVVYENGDKTTFPVSDPKKSSCYCGFKHWWDGQLHEQRPYTISLVLDWKGILKKDNINWFTNESNPNLNSSLYDVAVLLAQKHYPGEPHRELLHQYITNVLIEFTKDLGMQEEDEERMKSTDPEQDDASGSLYRTDEPDSSSGSGYERKFKEDTFDSLEENTSVNSPENRKRHSDLELSEAPSPKTSRYEGSGSPQPSTSRLSPKYNNYC</sequence>
<dbReference type="GeneID" id="106673843"/>
<dbReference type="PANTHER" id="PTHR14843:SF2">
    <property type="entry name" value="DEUBIQUITINATING PROTEIN VCPIP1"/>
    <property type="match status" value="1"/>
</dbReference>
<dbReference type="Proteomes" id="UP000494040">
    <property type="component" value="Unassembled WGS sequence"/>
</dbReference>
<dbReference type="GO" id="GO:0016567">
    <property type="term" value="P:protein ubiquitination"/>
    <property type="evidence" value="ECO:0007669"/>
    <property type="project" value="InterPro"/>
</dbReference>
<dbReference type="OMA" id="CKCGFKH"/>
<dbReference type="InterPro" id="IPR003323">
    <property type="entry name" value="OTU_dom"/>
</dbReference>
<name>A0A8I6S9T1_CIMLE</name>
<dbReference type="OrthoDB" id="10012024at2759"/>
<dbReference type="RefSeq" id="XP_014261661.1">
    <property type="nucleotide sequence ID" value="XM_014406175.2"/>
</dbReference>
<protein>
    <recommendedName>
        <fullName evidence="2">OTU domain-containing protein</fullName>
    </recommendedName>
</protein>
<dbReference type="GO" id="GO:0035871">
    <property type="term" value="P:protein K11-linked deubiquitination"/>
    <property type="evidence" value="ECO:0007669"/>
    <property type="project" value="TreeGrafter"/>
</dbReference>
<feature type="compositionally biased region" description="Polar residues" evidence="1">
    <location>
        <begin position="700"/>
        <end position="717"/>
    </location>
</feature>
<dbReference type="GO" id="GO:0090168">
    <property type="term" value="P:Golgi reassembly"/>
    <property type="evidence" value="ECO:0007669"/>
    <property type="project" value="TreeGrafter"/>
</dbReference>
<keyword evidence="4" id="KW-1185">Reference proteome</keyword>
<proteinExistence type="predicted"/>
<dbReference type="EnsemblMetazoa" id="XM_014406176.2">
    <property type="protein sequence ID" value="XP_014261662.1"/>
    <property type="gene ID" value="LOC106673843"/>
</dbReference>
<dbReference type="RefSeq" id="XP_014261662.1">
    <property type="nucleotide sequence ID" value="XM_014406176.2"/>
</dbReference>
<dbReference type="EnsemblMetazoa" id="XM_014406174.2">
    <property type="protein sequence ID" value="XP_014261660.1"/>
    <property type="gene ID" value="LOC106673843"/>
</dbReference>
<dbReference type="Pfam" id="PF02338">
    <property type="entry name" value="OTU"/>
    <property type="match status" value="1"/>
</dbReference>
<dbReference type="EnsemblMetazoa" id="XM_014406175.2">
    <property type="protein sequence ID" value="XP_014261661.1"/>
    <property type="gene ID" value="LOC106673843"/>
</dbReference>
<dbReference type="InterPro" id="IPR045827">
    <property type="entry name" value="VCPIP1_N"/>
</dbReference>
<evidence type="ECO:0000313" key="4">
    <source>
        <dbReference type="Proteomes" id="UP000494040"/>
    </source>
</evidence>
<organism evidence="3 4">
    <name type="scientific">Cimex lectularius</name>
    <name type="common">Bed bug</name>
    <name type="synonym">Acanthia lectularia</name>
    <dbReference type="NCBI Taxonomy" id="79782"/>
    <lineage>
        <taxon>Eukaryota</taxon>
        <taxon>Metazoa</taxon>
        <taxon>Ecdysozoa</taxon>
        <taxon>Arthropoda</taxon>
        <taxon>Hexapoda</taxon>
        <taxon>Insecta</taxon>
        <taxon>Pterygota</taxon>
        <taxon>Neoptera</taxon>
        <taxon>Paraneoptera</taxon>
        <taxon>Hemiptera</taxon>
        <taxon>Heteroptera</taxon>
        <taxon>Panheteroptera</taxon>
        <taxon>Cimicomorpha</taxon>
        <taxon>Cimicidae</taxon>
        <taxon>Cimex</taxon>
    </lineage>
</organism>
<evidence type="ECO:0000313" key="3">
    <source>
        <dbReference type="EnsemblMetazoa" id="XP_014261659.1"/>
    </source>
</evidence>
<dbReference type="RefSeq" id="XP_014261660.1">
    <property type="nucleotide sequence ID" value="XM_014406174.2"/>
</dbReference>
<dbReference type="GO" id="GO:0071108">
    <property type="term" value="P:protein K48-linked deubiquitination"/>
    <property type="evidence" value="ECO:0007669"/>
    <property type="project" value="TreeGrafter"/>
</dbReference>
<dbReference type="RefSeq" id="XP_014261659.1">
    <property type="nucleotide sequence ID" value="XM_014406173.2"/>
</dbReference>